<organism evidence="2 3">
    <name type="scientific">Microvirga tunisiensis</name>
    <dbReference type="NCBI Taxonomy" id="2108360"/>
    <lineage>
        <taxon>Bacteria</taxon>
        <taxon>Pseudomonadati</taxon>
        <taxon>Pseudomonadota</taxon>
        <taxon>Alphaproteobacteria</taxon>
        <taxon>Hyphomicrobiales</taxon>
        <taxon>Methylobacteriaceae</taxon>
        <taxon>Microvirga</taxon>
    </lineage>
</organism>
<evidence type="ECO:0000313" key="3">
    <source>
        <dbReference type="Proteomes" id="UP000403266"/>
    </source>
</evidence>
<dbReference type="Pfam" id="PF03524">
    <property type="entry name" value="CagX"/>
    <property type="match status" value="1"/>
</dbReference>
<protein>
    <submittedName>
        <fullName evidence="2">Uncharacterized protein</fullName>
    </submittedName>
</protein>
<feature type="compositionally biased region" description="Low complexity" evidence="1">
    <location>
        <begin position="404"/>
        <end position="435"/>
    </location>
</feature>
<dbReference type="Gene3D" id="2.60.40.2500">
    <property type="match status" value="1"/>
</dbReference>
<dbReference type="InterPro" id="IPR010258">
    <property type="entry name" value="Conjugal_tfr_TrbG/VirB9/CagX"/>
</dbReference>
<proteinExistence type="predicted"/>
<evidence type="ECO:0000256" key="1">
    <source>
        <dbReference type="SAM" id="MobiDB-lite"/>
    </source>
</evidence>
<sequence>MFKVTNIARGGWGQRRKAGLIARMAVVTLTCLSAPTQGFAQAAAPASYPSYPAPSAEPLRAPGAIPDPLNQPVPVPQGEIASIRPTSPAELRPLGLEQKAWQKPQASMGPRQTMPGFLKVAWRPDIVMEVNVREGMLTVMKWPMQEEVVSREISDKKTFESRIGPDKRSILIRSVYSGVDGNMVVFGSSGNVYNVYLRSIPYNSERLPDTTVEVVVGGMSDSYGGTLHSTAPTSAPYTDYRDLYQPAVTEKSAAFKAGSREWADSVSANGRDMEANIDILVPDQSDQIIAPIRAWHDKHFTYLDFGPNASSMNQWPVASLVTDGTETPIGTRTAGPKGSIMIIEAIGDLVLRNGRHLVCLKLRNQPDNRVSPKTLVADTTSRDLPRSGEVVRVAPVSPAPAAPAPVSTQYTKAPAPVAASSAPKKAARPANPTTASAPSDKMDKPKAAEAKPAAKTTTEKPVQKAPQPFVFDASGLSGAIQ</sequence>
<feature type="region of interest" description="Disordered" evidence="1">
    <location>
        <begin position="54"/>
        <end position="88"/>
    </location>
</feature>
<comment type="caution">
    <text evidence="2">The sequence shown here is derived from an EMBL/GenBank/DDBJ whole genome shotgun (WGS) entry which is preliminary data.</text>
</comment>
<name>A0A5N7MMT1_9HYPH</name>
<evidence type="ECO:0000313" key="2">
    <source>
        <dbReference type="EMBL" id="MPR27749.1"/>
    </source>
</evidence>
<gene>
    <name evidence="2" type="ORF">FS320_21910</name>
</gene>
<dbReference type="AlphaFoldDB" id="A0A5N7MMT1"/>
<keyword evidence="3" id="KW-1185">Reference proteome</keyword>
<dbReference type="InterPro" id="IPR038161">
    <property type="entry name" value="VirB9/CagX/TrbG_C_sf"/>
</dbReference>
<dbReference type="Proteomes" id="UP000403266">
    <property type="component" value="Unassembled WGS sequence"/>
</dbReference>
<dbReference type="EMBL" id="VOSK01000105">
    <property type="protein sequence ID" value="MPR27749.1"/>
    <property type="molecule type" value="Genomic_DNA"/>
</dbReference>
<dbReference type="OrthoDB" id="7390264at2"/>
<accession>A0A5N7MMT1</accession>
<feature type="compositionally biased region" description="Basic and acidic residues" evidence="1">
    <location>
        <begin position="440"/>
        <end position="449"/>
    </location>
</feature>
<reference evidence="2 3" key="1">
    <citation type="journal article" date="2019" name="Syst. Appl. Microbiol.">
        <title>Microvirga tunisiensis sp. nov., a root nodule symbiotic bacterium isolated from Lupinus micranthus and L. luteus grown in Northern Tunisia.</title>
        <authorList>
            <person name="Msaddak A."/>
            <person name="Rejili M."/>
            <person name="Duran D."/>
            <person name="Mars M."/>
            <person name="Palacios J.M."/>
            <person name="Ruiz-Argueso T."/>
            <person name="Rey L."/>
            <person name="Imperial J."/>
        </authorList>
    </citation>
    <scope>NUCLEOTIDE SEQUENCE [LARGE SCALE GENOMIC DNA]</scope>
    <source>
        <strain evidence="2 3">Lmie10</strain>
    </source>
</reference>
<feature type="region of interest" description="Disordered" evidence="1">
    <location>
        <begin position="368"/>
        <end position="481"/>
    </location>
</feature>